<gene>
    <name evidence="1" type="ORF">V5799_003725</name>
</gene>
<reference evidence="1 2" key="1">
    <citation type="journal article" date="2023" name="Arcadia Sci">
        <title>De novo assembly of a long-read Amblyomma americanum tick genome.</title>
        <authorList>
            <person name="Chou S."/>
            <person name="Poskanzer K.E."/>
            <person name="Rollins M."/>
            <person name="Thuy-Boun P.S."/>
        </authorList>
    </citation>
    <scope>NUCLEOTIDE SEQUENCE [LARGE SCALE GENOMIC DNA]</scope>
    <source>
        <strain evidence="1">F_SG_1</strain>
        <tissue evidence="1">Salivary glands</tissue>
    </source>
</reference>
<comment type="caution">
    <text evidence="1">The sequence shown here is derived from an EMBL/GenBank/DDBJ whole genome shotgun (WGS) entry which is preliminary data.</text>
</comment>
<organism evidence="1 2">
    <name type="scientific">Amblyomma americanum</name>
    <name type="common">Lone star tick</name>
    <dbReference type="NCBI Taxonomy" id="6943"/>
    <lineage>
        <taxon>Eukaryota</taxon>
        <taxon>Metazoa</taxon>
        <taxon>Ecdysozoa</taxon>
        <taxon>Arthropoda</taxon>
        <taxon>Chelicerata</taxon>
        <taxon>Arachnida</taxon>
        <taxon>Acari</taxon>
        <taxon>Parasitiformes</taxon>
        <taxon>Ixodida</taxon>
        <taxon>Ixodoidea</taxon>
        <taxon>Ixodidae</taxon>
        <taxon>Amblyomminae</taxon>
        <taxon>Amblyomma</taxon>
    </lineage>
</organism>
<keyword evidence="2" id="KW-1185">Reference proteome</keyword>
<evidence type="ECO:0000313" key="2">
    <source>
        <dbReference type="Proteomes" id="UP001321473"/>
    </source>
</evidence>
<sequence>MVVVEIGWACARTPASGCCGLSKVNAHVTGQAHDAMLFVFGLLLPSWWNVAAGTTPGRLSSGNATRAYERRPVVVVSVGWPCARTPASGHCGLSKLNAHVTGQAHDAMLFVFGLLLPSWWNVAAGTTARWLSSGNATTAYERRPVVVVSVGWACARTPASGHCGLSKQNPHVTGQAHDAMLFVFGLLLPSWWNVAAGTTPGRLSSGNATRAYERRPVVVVSVDWACARTPASGHCGLSNLNAHVTGQAHDAMLFVFGLLFSSWCNVTAGTSQGRLLRCYVTRAYELRPVVVVAVGWRLPVDTHFRPFRRVTLVRPHHRASSRRSGPLVRLAFLLESIC</sequence>
<protein>
    <submittedName>
        <fullName evidence="1">Uncharacterized protein</fullName>
    </submittedName>
</protein>
<accession>A0AAQ4D856</accession>
<dbReference type="Proteomes" id="UP001321473">
    <property type="component" value="Unassembled WGS sequence"/>
</dbReference>
<dbReference type="EMBL" id="JARKHS020033883">
    <property type="protein sequence ID" value="KAK8758646.1"/>
    <property type="molecule type" value="Genomic_DNA"/>
</dbReference>
<proteinExistence type="predicted"/>
<name>A0AAQ4D856_AMBAM</name>
<dbReference type="AlphaFoldDB" id="A0AAQ4D856"/>
<evidence type="ECO:0000313" key="1">
    <source>
        <dbReference type="EMBL" id="KAK8758646.1"/>
    </source>
</evidence>